<dbReference type="InterPro" id="IPR038665">
    <property type="entry name" value="Voltage-dep_anion_channel_sf"/>
</dbReference>
<evidence type="ECO:0000256" key="7">
    <source>
        <dbReference type="SAM" id="MobiDB-lite"/>
    </source>
</evidence>
<feature type="transmembrane region" description="Helical" evidence="8">
    <location>
        <begin position="724"/>
        <end position="746"/>
    </location>
</feature>
<evidence type="ECO:0000256" key="6">
    <source>
        <dbReference type="ARBA" id="ARBA00023284"/>
    </source>
</evidence>
<feature type="region of interest" description="Disordered" evidence="7">
    <location>
        <begin position="13"/>
        <end position="36"/>
    </location>
</feature>
<evidence type="ECO:0000256" key="5">
    <source>
        <dbReference type="ARBA" id="ARBA00023157"/>
    </source>
</evidence>
<keyword evidence="6" id="KW-0676">Redox-active center</keyword>
<feature type="transmembrane region" description="Helical" evidence="8">
    <location>
        <begin position="263"/>
        <end position="281"/>
    </location>
</feature>
<evidence type="ECO:0000313" key="12">
    <source>
        <dbReference type="EMBL" id="CAD9511602.1"/>
    </source>
</evidence>
<dbReference type="GO" id="GO:0055085">
    <property type="term" value="P:transmembrane transport"/>
    <property type="evidence" value="ECO:0007669"/>
    <property type="project" value="InterPro"/>
</dbReference>
<evidence type="ECO:0000259" key="9">
    <source>
        <dbReference type="Pfam" id="PF00462"/>
    </source>
</evidence>
<dbReference type="Pfam" id="PF14340">
    <property type="entry name" value="DUF4395"/>
    <property type="match status" value="1"/>
</dbReference>
<dbReference type="Pfam" id="PF03595">
    <property type="entry name" value="SLAC1"/>
    <property type="match status" value="1"/>
</dbReference>
<feature type="transmembrane region" description="Helical" evidence="8">
    <location>
        <begin position="620"/>
        <end position="642"/>
    </location>
</feature>
<dbReference type="InterPro" id="IPR012312">
    <property type="entry name" value="Hemerythrin-like"/>
</dbReference>
<dbReference type="EMBL" id="HBGV01016790">
    <property type="protein sequence ID" value="CAD9511602.1"/>
    <property type="molecule type" value="Transcribed_RNA"/>
</dbReference>
<feature type="transmembrane region" description="Helical" evidence="8">
    <location>
        <begin position="662"/>
        <end position="681"/>
    </location>
</feature>
<evidence type="ECO:0000256" key="8">
    <source>
        <dbReference type="SAM" id="Phobius"/>
    </source>
</evidence>
<dbReference type="SUPFAM" id="SSF52833">
    <property type="entry name" value="Thioredoxin-like"/>
    <property type="match status" value="1"/>
</dbReference>
<feature type="transmembrane region" description="Helical" evidence="8">
    <location>
        <begin position="543"/>
        <end position="563"/>
    </location>
</feature>
<feature type="domain" description="DUF4395" evidence="11">
    <location>
        <begin position="188"/>
        <end position="316"/>
    </location>
</feature>
<name>A0A7S2I7X6_9STRA</name>
<dbReference type="Gene3D" id="3.40.30.10">
    <property type="entry name" value="Glutaredoxin"/>
    <property type="match status" value="1"/>
</dbReference>
<dbReference type="CDD" id="cd09322">
    <property type="entry name" value="TDT_TehA_like"/>
    <property type="match status" value="1"/>
</dbReference>
<dbReference type="CDD" id="cd03419">
    <property type="entry name" value="GRX_GRXh_1_2_like"/>
    <property type="match status" value="1"/>
</dbReference>
<keyword evidence="4 8" id="KW-0472">Membrane</keyword>
<feature type="transmembrane region" description="Helical" evidence="8">
    <location>
        <begin position="231"/>
        <end position="251"/>
    </location>
</feature>
<dbReference type="GO" id="GO:0005737">
    <property type="term" value="C:cytoplasm"/>
    <property type="evidence" value="ECO:0007669"/>
    <property type="project" value="TreeGrafter"/>
</dbReference>
<dbReference type="PRINTS" id="PR00160">
    <property type="entry name" value="GLUTAREDOXIN"/>
</dbReference>
<dbReference type="PANTHER" id="PTHR45694">
    <property type="entry name" value="GLUTAREDOXIN 2"/>
    <property type="match status" value="1"/>
</dbReference>
<dbReference type="Gene3D" id="1.20.120.520">
    <property type="entry name" value="nmb1532 protein domain like"/>
    <property type="match status" value="1"/>
</dbReference>
<dbReference type="InterPro" id="IPR025508">
    <property type="entry name" value="DUF4395"/>
</dbReference>
<dbReference type="AlphaFoldDB" id="A0A7S2I7X6"/>
<dbReference type="InterPro" id="IPR011767">
    <property type="entry name" value="GLR_AS"/>
</dbReference>
<proteinExistence type="predicted"/>
<feature type="transmembrane region" description="Helical" evidence="8">
    <location>
        <begin position="509"/>
        <end position="531"/>
    </location>
</feature>
<evidence type="ECO:0000259" key="10">
    <source>
        <dbReference type="Pfam" id="PF01814"/>
    </source>
</evidence>
<evidence type="ECO:0000256" key="3">
    <source>
        <dbReference type="ARBA" id="ARBA00022989"/>
    </source>
</evidence>
<feature type="compositionally biased region" description="Polar residues" evidence="7">
    <location>
        <begin position="23"/>
        <end position="36"/>
    </location>
</feature>
<comment type="subcellular location">
    <subcellularLocation>
        <location evidence="1">Membrane</location>
        <topology evidence="1">Multi-pass membrane protein</topology>
    </subcellularLocation>
</comment>
<dbReference type="InterPro" id="IPR014025">
    <property type="entry name" value="Glutaredoxin_subgr"/>
</dbReference>
<evidence type="ECO:0000256" key="1">
    <source>
        <dbReference type="ARBA" id="ARBA00004141"/>
    </source>
</evidence>
<dbReference type="InterPro" id="IPR036249">
    <property type="entry name" value="Thioredoxin-like_sf"/>
</dbReference>
<dbReference type="GO" id="GO:0016020">
    <property type="term" value="C:membrane"/>
    <property type="evidence" value="ECO:0007669"/>
    <property type="project" value="UniProtKB-SubCell"/>
</dbReference>
<feature type="transmembrane region" description="Helical" evidence="8">
    <location>
        <begin position="430"/>
        <end position="450"/>
    </location>
</feature>
<dbReference type="PROSITE" id="PS51354">
    <property type="entry name" value="GLUTAREDOXIN_2"/>
    <property type="match status" value="1"/>
</dbReference>
<dbReference type="GO" id="GO:0015038">
    <property type="term" value="F:glutathione disulfide oxidoreductase activity"/>
    <property type="evidence" value="ECO:0007669"/>
    <property type="project" value="TreeGrafter"/>
</dbReference>
<evidence type="ECO:0000259" key="11">
    <source>
        <dbReference type="Pfam" id="PF14340"/>
    </source>
</evidence>
<dbReference type="Pfam" id="PF01814">
    <property type="entry name" value="Hemerythrin"/>
    <property type="match status" value="1"/>
</dbReference>
<sequence>MSAVDGNGDVEAQFVADEESGVDNPTESKAATTNESSSLISTVNDLGIYQGETLEIKVDNLINNHAIVIFSKSHCPFCLDVKDLLTNKMGAPVHVFEVNVHPDGSAVHQIVKKRTGHPTVPAVFIKGNFIGGCDDVKSLDAREDLEDMIGYLAVHQRVMNAKKLETAHLVKTPRGSAVHPLFWFPNVVNNHVVRLIGVQVCTLSVLAIVFRNKLWGRYLAVALLVDFVTRFVVGSSMSLLGMIATVISSPWKPDFKPGPPKQFASFCGVMFSLVGVTCYFTDHIIPGAVVLAGLAGASGLEGFGNICVGCIFYQLGIRFGLIPDHVYRIYTSSRQEIEDSWDYMNTASNAPRPESVDTDPSSAIALKYKKKTDEWTKDDFHLIRNMQVPYFGMPLALAGLATAFKIASKWTVNNLGTSSYPMYSLQVPDAWYATISIAGAVTYALMLILYGTRLVQYPHKCKTEWDCPLRSPSFGAITITLMLFSFLMYDSIDYNGPFDEGATQRTARVFFWIGSIVHVILTAAKFGEWIGFRLELEHVHPTWMIMPVGLMVAALCAPIIPMFQLTKEDATQTVGNLDTNVLLAQFFFSFAYLMWITLFIITFFKVVTTHNSDNRIRHSIWIWLAAPTIIGLANFSICSSHAIGVANNEDLIPLCNADLANYFFLGLMIFLGLAWATFPHINFFGRDPFGMGYWNECFAIDALAACAALFYATNGLQASETLTYMGLTIACIANGLAFLHTMAALIRRRNVFTPEVKWGPLSFMKLTHEAFRGALPKLRSTLESIDLADSSKGIGNLELFAAHYSQFSIVHEEHARHEDEVIFKTFNDYFHEHARKYNDDHTEDKAKMEEWRVLINGLLDKTIDDPTPTLSRLQKEIPDFLNHFEEHLKGEEDNLQPIGRKHIPLAVQKQISRDAFTITSAKKWEVMIPFIINNLPRHMQRVRYLKVLAWSMPERAQQIGAIVYRNVDAVMWERLRVEVPEIIPRGGYNWRRYY</sequence>
<protein>
    <recommendedName>
        <fullName evidence="13">Glutaredoxin domain-containing protein</fullName>
    </recommendedName>
</protein>
<accession>A0A7S2I7X6</accession>
<keyword evidence="5" id="KW-1015">Disulfide bond</keyword>
<keyword evidence="2 8" id="KW-0812">Transmembrane</keyword>
<dbReference type="Pfam" id="PF00462">
    <property type="entry name" value="Glutaredoxin"/>
    <property type="match status" value="1"/>
</dbReference>
<dbReference type="GO" id="GO:0034599">
    <property type="term" value="P:cellular response to oxidative stress"/>
    <property type="evidence" value="ECO:0007669"/>
    <property type="project" value="TreeGrafter"/>
</dbReference>
<feature type="domain" description="Glutaredoxin" evidence="9">
    <location>
        <begin position="67"/>
        <end position="130"/>
    </location>
</feature>
<gene>
    <name evidence="12" type="ORF">HTAM1171_LOCUS10291</name>
</gene>
<dbReference type="InterPro" id="IPR004695">
    <property type="entry name" value="SLAC1/Mae1/Ssu1/TehA"/>
</dbReference>
<feature type="domain" description="Hemerythrin-like" evidence="10">
    <location>
        <begin position="761"/>
        <end position="897"/>
    </location>
</feature>
<feature type="transmembrane region" description="Helical" evidence="8">
    <location>
        <begin position="693"/>
        <end position="712"/>
    </location>
</feature>
<dbReference type="InterPro" id="IPR002109">
    <property type="entry name" value="Glutaredoxin"/>
</dbReference>
<feature type="transmembrane region" description="Helical" evidence="8">
    <location>
        <begin position="583"/>
        <end position="608"/>
    </location>
</feature>
<dbReference type="PROSITE" id="PS00195">
    <property type="entry name" value="GLUTAREDOXIN_1"/>
    <property type="match status" value="1"/>
</dbReference>
<evidence type="ECO:0000256" key="2">
    <source>
        <dbReference type="ARBA" id="ARBA00022692"/>
    </source>
</evidence>
<dbReference type="CDD" id="cd12108">
    <property type="entry name" value="Hr-like"/>
    <property type="match status" value="1"/>
</dbReference>
<feature type="transmembrane region" description="Helical" evidence="8">
    <location>
        <begin position="390"/>
        <end position="410"/>
    </location>
</feature>
<dbReference type="PANTHER" id="PTHR45694:SF18">
    <property type="entry name" value="GLUTAREDOXIN-1-RELATED"/>
    <property type="match status" value="1"/>
</dbReference>
<dbReference type="Gene3D" id="1.50.10.150">
    <property type="entry name" value="Voltage-dependent anion channel"/>
    <property type="match status" value="1"/>
</dbReference>
<keyword evidence="3 8" id="KW-1133">Transmembrane helix</keyword>
<organism evidence="12">
    <name type="scientific">Helicotheca tamesis</name>
    <dbReference type="NCBI Taxonomy" id="374047"/>
    <lineage>
        <taxon>Eukaryota</taxon>
        <taxon>Sar</taxon>
        <taxon>Stramenopiles</taxon>
        <taxon>Ochrophyta</taxon>
        <taxon>Bacillariophyta</taxon>
        <taxon>Mediophyceae</taxon>
        <taxon>Lithodesmiophycidae</taxon>
        <taxon>Lithodesmiales</taxon>
        <taxon>Lithodesmiaceae</taxon>
        <taxon>Helicotheca</taxon>
    </lineage>
</organism>
<reference evidence="12" key="1">
    <citation type="submission" date="2021-01" db="EMBL/GenBank/DDBJ databases">
        <authorList>
            <person name="Corre E."/>
            <person name="Pelletier E."/>
            <person name="Niang G."/>
            <person name="Scheremetjew M."/>
            <person name="Finn R."/>
            <person name="Kale V."/>
            <person name="Holt S."/>
            <person name="Cochrane G."/>
            <person name="Meng A."/>
            <person name="Brown T."/>
            <person name="Cohen L."/>
        </authorList>
    </citation>
    <scope>NUCLEOTIDE SEQUENCE</scope>
    <source>
        <strain evidence="12">CCMP826</strain>
    </source>
</reference>
<evidence type="ECO:0000256" key="4">
    <source>
        <dbReference type="ARBA" id="ARBA00023136"/>
    </source>
</evidence>
<evidence type="ECO:0008006" key="13">
    <source>
        <dbReference type="Google" id="ProtNLM"/>
    </source>
</evidence>
<feature type="transmembrane region" description="Helical" evidence="8">
    <location>
        <begin position="471"/>
        <end position="489"/>
    </location>
</feature>